<comment type="caution">
    <text evidence="1">The sequence shown here is derived from an EMBL/GenBank/DDBJ whole genome shotgun (WGS) entry which is preliminary data.</text>
</comment>
<dbReference type="Proteomes" id="UP000612362">
    <property type="component" value="Unassembled WGS sequence"/>
</dbReference>
<dbReference type="EMBL" id="BNJF01000001">
    <property type="protein sequence ID" value="GHO44515.1"/>
    <property type="molecule type" value="Genomic_DNA"/>
</dbReference>
<keyword evidence="2" id="KW-1185">Reference proteome</keyword>
<dbReference type="RefSeq" id="WP_220193900.1">
    <property type="nucleotide sequence ID" value="NZ_BNJF01000001.1"/>
</dbReference>
<proteinExistence type="predicted"/>
<protein>
    <submittedName>
        <fullName evidence="1">Uncharacterized protein</fullName>
    </submittedName>
</protein>
<evidence type="ECO:0000313" key="2">
    <source>
        <dbReference type="Proteomes" id="UP000612362"/>
    </source>
</evidence>
<dbReference type="AlphaFoldDB" id="A0A8J3MR04"/>
<name>A0A8J3MR04_9CHLR</name>
<accession>A0A8J3MR04</accession>
<sequence>MSEQENFYFDEFFDDEDDPGVPVELDIKGRKVTIYIARGVSFHDKQAAKKQAVRMKVHPDGKISILGIDEETFAVEVLARTIKSWPFKYRQSGKTVPITKDTIRKFLSDGAEQLQAIVLNMVQKQEEALDFFESPSEEG</sequence>
<gene>
    <name evidence="1" type="ORF">KSX_26780</name>
</gene>
<reference evidence="1" key="1">
    <citation type="submission" date="2020-10" db="EMBL/GenBank/DDBJ databases">
        <title>Taxonomic study of unclassified bacteria belonging to the class Ktedonobacteria.</title>
        <authorList>
            <person name="Yabe S."/>
            <person name="Wang C.M."/>
            <person name="Zheng Y."/>
            <person name="Sakai Y."/>
            <person name="Cavaletti L."/>
            <person name="Monciardini P."/>
            <person name="Donadio S."/>
        </authorList>
    </citation>
    <scope>NUCLEOTIDE SEQUENCE</scope>
    <source>
        <strain evidence="1">SOSP1-1</strain>
    </source>
</reference>
<evidence type="ECO:0000313" key="1">
    <source>
        <dbReference type="EMBL" id="GHO44515.1"/>
    </source>
</evidence>
<organism evidence="1 2">
    <name type="scientific">Ktedonospora formicarum</name>
    <dbReference type="NCBI Taxonomy" id="2778364"/>
    <lineage>
        <taxon>Bacteria</taxon>
        <taxon>Bacillati</taxon>
        <taxon>Chloroflexota</taxon>
        <taxon>Ktedonobacteria</taxon>
        <taxon>Ktedonobacterales</taxon>
        <taxon>Ktedonobacteraceae</taxon>
        <taxon>Ktedonospora</taxon>
    </lineage>
</organism>